<reference evidence="7" key="1">
    <citation type="journal article" date="2014" name="Science">
        <title>The coffee genome provides insight into the convergent evolution of caffeine biosynthesis.</title>
        <authorList>
            <person name="Denoeud F."/>
            <person name="Carretero-Paulet L."/>
            <person name="Dereeper A."/>
            <person name="Droc G."/>
            <person name="Guyot R."/>
            <person name="Pietrella M."/>
            <person name="Zheng C."/>
            <person name="Alberti A."/>
            <person name="Anthony F."/>
            <person name="Aprea G."/>
            <person name="Aury J.M."/>
            <person name="Bento P."/>
            <person name="Bernard M."/>
            <person name="Bocs S."/>
            <person name="Campa C."/>
            <person name="Cenci A."/>
            <person name="Combes M.C."/>
            <person name="Crouzillat D."/>
            <person name="Da Silva C."/>
            <person name="Daddiego L."/>
            <person name="De Bellis F."/>
            <person name="Dussert S."/>
            <person name="Garsmeur O."/>
            <person name="Gayraud T."/>
            <person name="Guignon V."/>
            <person name="Jahn K."/>
            <person name="Jamilloux V."/>
            <person name="Joet T."/>
            <person name="Labadie K."/>
            <person name="Lan T."/>
            <person name="Leclercq J."/>
            <person name="Lepelley M."/>
            <person name="Leroy T."/>
            <person name="Li L.T."/>
            <person name="Librado P."/>
            <person name="Lopez L."/>
            <person name="Munoz A."/>
            <person name="Noel B."/>
            <person name="Pallavicini A."/>
            <person name="Perrotta G."/>
            <person name="Poncet V."/>
            <person name="Pot D."/>
            <person name="Priyono X."/>
            <person name="Rigoreau M."/>
            <person name="Rouard M."/>
            <person name="Rozas J."/>
            <person name="Tranchant-Dubreuil C."/>
            <person name="VanBuren R."/>
            <person name="Zhang Q."/>
            <person name="Andrade A.C."/>
            <person name="Argout X."/>
            <person name="Bertrand B."/>
            <person name="de Kochko A."/>
            <person name="Graziosi G."/>
            <person name="Henry R.J."/>
            <person name="Jayarama X."/>
            <person name="Ming R."/>
            <person name="Nagai C."/>
            <person name="Rounsley S."/>
            <person name="Sankoff D."/>
            <person name="Giuliano G."/>
            <person name="Albert V.A."/>
            <person name="Wincker P."/>
            <person name="Lashermes P."/>
        </authorList>
    </citation>
    <scope>NUCLEOTIDE SEQUENCE [LARGE SCALE GENOMIC DNA]</scope>
    <source>
        <strain evidence="7">cv. DH200-94</strain>
    </source>
</reference>
<evidence type="ECO:0000256" key="4">
    <source>
        <dbReference type="ARBA" id="ARBA00022840"/>
    </source>
</evidence>
<evidence type="ECO:0000313" key="6">
    <source>
        <dbReference type="EMBL" id="CDP06211.1"/>
    </source>
</evidence>
<dbReference type="InterPro" id="IPR038718">
    <property type="entry name" value="SNF2-like_sf"/>
</dbReference>
<evidence type="ECO:0000256" key="5">
    <source>
        <dbReference type="ARBA" id="ARBA00023242"/>
    </source>
</evidence>
<dbReference type="AlphaFoldDB" id="A0A068UCN3"/>
<keyword evidence="7" id="KW-1185">Reference proteome</keyword>
<organism evidence="6 7">
    <name type="scientific">Coffea canephora</name>
    <name type="common">Robusta coffee</name>
    <dbReference type="NCBI Taxonomy" id="49390"/>
    <lineage>
        <taxon>Eukaryota</taxon>
        <taxon>Viridiplantae</taxon>
        <taxon>Streptophyta</taxon>
        <taxon>Embryophyta</taxon>
        <taxon>Tracheophyta</taxon>
        <taxon>Spermatophyta</taxon>
        <taxon>Magnoliopsida</taxon>
        <taxon>eudicotyledons</taxon>
        <taxon>Gunneridae</taxon>
        <taxon>Pentapetalae</taxon>
        <taxon>asterids</taxon>
        <taxon>lamiids</taxon>
        <taxon>Gentianales</taxon>
        <taxon>Rubiaceae</taxon>
        <taxon>Ixoroideae</taxon>
        <taxon>Gardenieae complex</taxon>
        <taxon>Bertiereae - Coffeeae clade</taxon>
        <taxon>Coffeeae</taxon>
        <taxon>Coffea</taxon>
    </lineage>
</organism>
<gene>
    <name evidence="6" type="ORF">GSCOC_T00022896001</name>
</gene>
<dbReference type="OrthoDB" id="448448at2759"/>
<dbReference type="Gene3D" id="3.40.50.10810">
    <property type="entry name" value="Tandem AAA-ATPase domain"/>
    <property type="match status" value="1"/>
</dbReference>
<evidence type="ECO:0000313" key="7">
    <source>
        <dbReference type="Proteomes" id="UP000295252"/>
    </source>
</evidence>
<keyword evidence="4" id="KW-0067">ATP-binding</keyword>
<keyword evidence="2" id="KW-0547">Nucleotide-binding</keyword>
<keyword evidence="5" id="KW-0539">Nucleus</keyword>
<dbReference type="GO" id="GO:0080188">
    <property type="term" value="P:gene silencing by siRNA-directed DNA methylation"/>
    <property type="evidence" value="ECO:0007669"/>
    <property type="project" value="InterPro"/>
</dbReference>
<dbReference type="PANTHER" id="PTHR45821:SF2">
    <property type="entry name" value="SNF2 DOMAIN-CONTAINING PROTEIN CLASSY 2"/>
    <property type="match status" value="1"/>
</dbReference>
<dbReference type="InterPro" id="IPR044567">
    <property type="entry name" value="CLSY/DRD1"/>
</dbReference>
<dbReference type="Proteomes" id="UP000295252">
    <property type="component" value="Chromosome VIII"/>
</dbReference>
<evidence type="ECO:0000256" key="2">
    <source>
        <dbReference type="ARBA" id="ARBA00022741"/>
    </source>
</evidence>
<dbReference type="InParanoid" id="A0A068UCN3"/>
<accession>A0A068UCN3</accession>
<dbReference type="GO" id="GO:0005634">
    <property type="term" value="C:nucleus"/>
    <property type="evidence" value="ECO:0007669"/>
    <property type="project" value="UniProtKB-SubCell"/>
</dbReference>
<name>A0A068UCN3_COFCA</name>
<proteinExistence type="predicted"/>
<sequence length="417" mass="47038">MHVVDNGEVIEEMISMSNLRMRSRKATINDCSCILRPGLDVCVLNTSSDTKDSSEDSPVWADARIRSIERKPHGAICACHFHVSFYVGEEAALTLQKKLSKETTVVQIDQIMILQKLESVPSENQHYRWRTSEDCSSLLLYKLFTGKVCSDLTWLVVASVAKQAIFAVRSAEGRMVYGVLDVDCSTDSGSYSYCVNFKLDNGILSPIILLINGHWAEFKSTKFQNQKETNDKAEENHEEEISEIDMLWKEMELALASCFFLDDGEDSHAFPTEVKLSTEKGRTGCNHDYRLNEEIGVICRLCGFVSTEMKDVSPPFVSQLRFDERKGQLGICMICHLSLGTKRNHHAARTFIRRRSGDNVWALIPDLRSKLRVHQKRAFEFLWRNIAGSLVPALMEDKSKRRGGCVISHTPGAGKSC</sequence>
<dbReference type="GO" id="GO:0005524">
    <property type="term" value="F:ATP binding"/>
    <property type="evidence" value="ECO:0007669"/>
    <property type="project" value="UniProtKB-KW"/>
</dbReference>
<keyword evidence="3" id="KW-0347">Helicase</keyword>
<comment type="subcellular location">
    <subcellularLocation>
        <location evidence="1">Nucleus</location>
    </subcellularLocation>
</comment>
<keyword evidence="3" id="KW-0378">Hydrolase</keyword>
<evidence type="ECO:0000256" key="1">
    <source>
        <dbReference type="ARBA" id="ARBA00004123"/>
    </source>
</evidence>
<protein>
    <submittedName>
        <fullName evidence="6">Uncharacterized protein</fullName>
    </submittedName>
</protein>
<dbReference type="GO" id="GO:0004386">
    <property type="term" value="F:helicase activity"/>
    <property type="evidence" value="ECO:0007669"/>
    <property type="project" value="UniProtKB-KW"/>
</dbReference>
<dbReference type="Gramene" id="CDP06211">
    <property type="protein sequence ID" value="CDP06211"/>
    <property type="gene ID" value="GSCOC_T00022896001"/>
</dbReference>
<dbReference type="PANTHER" id="PTHR45821">
    <property type="entry name" value="SNF2 DOMAIN-CONTAINING PROTEIN CLASSY 2-RELATED"/>
    <property type="match status" value="1"/>
</dbReference>
<evidence type="ECO:0000256" key="3">
    <source>
        <dbReference type="ARBA" id="ARBA00022806"/>
    </source>
</evidence>
<dbReference type="STRING" id="49390.A0A068UCN3"/>
<dbReference type="EMBL" id="HG739104">
    <property type="protein sequence ID" value="CDP06211.1"/>
    <property type="molecule type" value="Genomic_DNA"/>
</dbReference>
<dbReference type="PhylomeDB" id="A0A068UCN3"/>